<evidence type="ECO:0000256" key="1">
    <source>
        <dbReference type="ARBA" id="ARBA00010688"/>
    </source>
</evidence>
<dbReference type="CDD" id="cd01940">
    <property type="entry name" value="Fructoselysine_kinase_like"/>
    <property type="match status" value="1"/>
</dbReference>
<evidence type="ECO:0000313" key="5">
    <source>
        <dbReference type="EMBL" id="GAA3011259.1"/>
    </source>
</evidence>
<dbReference type="RefSeq" id="WP_068708175.1">
    <property type="nucleotide sequence ID" value="NZ_BAAAXQ010000013.1"/>
</dbReference>
<evidence type="ECO:0000259" key="4">
    <source>
        <dbReference type="Pfam" id="PF00294"/>
    </source>
</evidence>
<dbReference type="Gene3D" id="3.40.1190.20">
    <property type="match status" value="1"/>
</dbReference>
<evidence type="ECO:0000256" key="3">
    <source>
        <dbReference type="ARBA" id="ARBA00022777"/>
    </source>
</evidence>
<dbReference type="InterPro" id="IPR029056">
    <property type="entry name" value="Ribokinase-like"/>
</dbReference>
<evidence type="ECO:0000313" key="6">
    <source>
        <dbReference type="Proteomes" id="UP001501577"/>
    </source>
</evidence>
<sequence length="270" mass="30100">MKALGLGDNVVDKYVNYKIMYPGGNALNFAVFAKKLGVESSFMGVFGSDEEAKHVISVIKEIGIDNSHSRFVTGENGCARVEIRNGDRLFLGSNEGGVTRSSPIQLNDNDRIYLQNFDLIHMGLYSQVNHLLPELQKIKAKLSYDFSDDFTEGDIKQIINQVSFGFFSLSGYSKEKAKEFLIEHFQTRNKLLVTTRGENSVLAYDGKEFYEAMPILEEPVDTMAAGDSFLTAFLISYLQGDTIVQSLEKGNEFAARSCMVEGSFGYGMNY</sequence>
<dbReference type="InterPro" id="IPR050306">
    <property type="entry name" value="PfkB_Carbo_kinase"/>
</dbReference>
<organism evidence="5 6">
    <name type="scientific">Tetragenococcus solitarius</name>
    <dbReference type="NCBI Taxonomy" id="71453"/>
    <lineage>
        <taxon>Bacteria</taxon>
        <taxon>Bacillati</taxon>
        <taxon>Bacillota</taxon>
        <taxon>Bacilli</taxon>
        <taxon>Lactobacillales</taxon>
        <taxon>Enterococcaceae</taxon>
        <taxon>Tetragenococcus</taxon>
    </lineage>
</organism>
<dbReference type="Proteomes" id="UP001501577">
    <property type="component" value="Unassembled WGS sequence"/>
</dbReference>
<evidence type="ECO:0000256" key="2">
    <source>
        <dbReference type="ARBA" id="ARBA00022679"/>
    </source>
</evidence>
<dbReference type="SUPFAM" id="SSF53613">
    <property type="entry name" value="Ribokinase-like"/>
    <property type="match status" value="1"/>
</dbReference>
<dbReference type="InterPro" id="IPR011611">
    <property type="entry name" value="PfkB_dom"/>
</dbReference>
<feature type="domain" description="Carbohydrate kinase PfkB" evidence="4">
    <location>
        <begin position="20"/>
        <end position="261"/>
    </location>
</feature>
<keyword evidence="6" id="KW-1185">Reference proteome</keyword>
<dbReference type="PANTHER" id="PTHR43085:SF41">
    <property type="entry name" value="FRUCTOSELYSINE 6-KINASE"/>
    <property type="match status" value="1"/>
</dbReference>
<name>A0ABN3Y0I1_9ENTE</name>
<keyword evidence="3" id="KW-0418">Kinase</keyword>
<keyword evidence="2" id="KW-0808">Transferase</keyword>
<reference evidence="5 6" key="1">
    <citation type="journal article" date="2019" name="Int. J. Syst. Evol. Microbiol.">
        <title>The Global Catalogue of Microorganisms (GCM) 10K type strain sequencing project: providing services to taxonomists for standard genome sequencing and annotation.</title>
        <authorList>
            <consortium name="The Broad Institute Genomics Platform"/>
            <consortium name="The Broad Institute Genome Sequencing Center for Infectious Disease"/>
            <person name="Wu L."/>
            <person name="Ma J."/>
        </authorList>
    </citation>
    <scope>NUCLEOTIDE SEQUENCE [LARGE SCALE GENOMIC DNA]</scope>
    <source>
        <strain evidence="5 6">JCM 8736</strain>
    </source>
</reference>
<dbReference type="Pfam" id="PF00294">
    <property type="entry name" value="PfkB"/>
    <property type="match status" value="1"/>
</dbReference>
<dbReference type="PANTHER" id="PTHR43085">
    <property type="entry name" value="HEXOKINASE FAMILY MEMBER"/>
    <property type="match status" value="1"/>
</dbReference>
<protein>
    <submittedName>
        <fullName evidence="5">Fructoselysine 6-kinase</fullName>
    </submittedName>
</protein>
<accession>A0ABN3Y0I1</accession>
<gene>
    <name evidence="5" type="ORF">GCM10019998_04270</name>
</gene>
<comment type="caution">
    <text evidence="5">The sequence shown here is derived from an EMBL/GenBank/DDBJ whole genome shotgun (WGS) entry which is preliminary data.</text>
</comment>
<proteinExistence type="inferred from homology"/>
<comment type="similarity">
    <text evidence="1">Belongs to the carbohydrate kinase PfkB family.</text>
</comment>
<dbReference type="EMBL" id="BAAAXQ010000013">
    <property type="protein sequence ID" value="GAA3011259.1"/>
    <property type="molecule type" value="Genomic_DNA"/>
</dbReference>